<comment type="caution">
    <text evidence="1">The sequence shown here is derived from an EMBL/GenBank/DDBJ whole genome shotgun (WGS) entry which is preliminary data.</text>
</comment>
<evidence type="ECO:0000313" key="1">
    <source>
        <dbReference type="EMBL" id="GIY80918.1"/>
    </source>
</evidence>
<dbReference type="Pfam" id="PF05380">
    <property type="entry name" value="Peptidase_A17"/>
    <property type="match status" value="1"/>
</dbReference>
<organism evidence="1 2">
    <name type="scientific">Caerostris extrusa</name>
    <name type="common">Bark spider</name>
    <name type="synonym">Caerostris bankana</name>
    <dbReference type="NCBI Taxonomy" id="172846"/>
    <lineage>
        <taxon>Eukaryota</taxon>
        <taxon>Metazoa</taxon>
        <taxon>Ecdysozoa</taxon>
        <taxon>Arthropoda</taxon>
        <taxon>Chelicerata</taxon>
        <taxon>Arachnida</taxon>
        <taxon>Araneae</taxon>
        <taxon>Araneomorphae</taxon>
        <taxon>Entelegynae</taxon>
        <taxon>Araneoidea</taxon>
        <taxon>Araneidae</taxon>
        <taxon>Caerostris</taxon>
    </lineage>
</organism>
<name>A0AAV4WEW8_CAEEX</name>
<proteinExistence type="predicted"/>
<dbReference type="Proteomes" id="UP001054945">
    <property type="component" value="Unassembled WGS sequence"/>
</dbReference>
<sequence length="132" mass="15034">MNAASFELRCWAHTGTKHSETQNVLGLKWDTETDELYCVSPETDMGISDNIFNWKLLSIVNSIYDPLGFTSPATLLPKLLLQEAWCNKLDWNEELTLICNYAIDDGLNILLSLRNVEFLAGHCTLHYVVKQK</sequence>
<dbReference type="InterPro" id="IPR008042">
    <property type="entry name" value="Retrotrans_Pao"/>
</dbReference>
<dbReference type="EMBL" id="BPLR01016062">
    <property type="protein sequence ID" value="GIY80918.1"/>
    <property type="molecule type" value="Genomic_DNA"/>
</dbReference>
<keyword evidence="2" id="KW-1185">Reference proteome</keyword>
<dbReference type="AlphaFoldDB" id="A0AAV4WEW8"/>
<reference evidence="1 2" key="1">
    <citation type="submission" date="2021-06" db="EMBL/GenBank/DDBJ databases">
        <title>Caerostris extrusa draft genome.</title>
        <authorList>
            <person name="Kono N."/>
            <person name="Arakawa K."/>
        </authorList>
    </citation>
    <scope>NUCLEOTIDE SEQUENCE [LARGE SCALE GENOMIC DNA]</scope>
</reference>
<protein>
    <submittedName>
        <fullName evidence="1">Uncharacterized protein</fullName>
    </submittedName>
</protein>
<dbReference type="PANTHER" id="PTHR47331">
    <property type="entry name" value="PHD-TYPE DOMAIN-CONTAINING PROTEIN"/>
    <property type="match status" value="1"/>
</dbReference>
<gene>
    <name evidence="1" type="primary">AVEN_150243_1</name>
    <name evidence="1" type="ORF">CEXT_453381</name>
</gene>
<evidence type="ECO:0000313" key="2">
    <source>
        <dbReference type="Proteomes" id="UP001054945"/>
    </source>
</evidence>
<accession>A0AAV4WEW8</accession>